<feature type="compositionally biased region" description="Gly residues" evidence="1">
    <location>
        <begin position="55"/>
        <end position="128"/>
    </location>
</feature>
<feature type="signal peptide" evidence="2">
    <location>
        <begin position="1"/>
        <end position="19"/>
    </location>
</feature>
<evidence type="ECO:0000256" key="1">
    <source>
        <dbReference type="SAM" id="MobiDB-lite"/>
    </source>
</evidence>
<evidence type="ECO:0000256" key="2">
    <source>
        <dbReference type="SAM" id="SignalP"/>
    </source>
</evidence>
<proteinExistence type="predicted"/>
<sequence length="205" mass="19851">MRVKRRGCRLVLRALTALALVVAPFSLSLDGPVVTKAYAGKGGGGGGNGGGKGGGNGNGGGNSGNGNGGGNSGNSGSAGGSNSGSAGGSNSGNGGNNGNGNSGGNNGNGNSGGNNGNGNSGGNNGNGNSGKNSSASAASTADVDDHVNALTGDKVEATRTKIQVTHRNGMKEKIENGRFRMEDKYGRTIVDRKATMADLNRLKSL</sequence>
<keyword evidence="2" id="KW-0732">Signal</keyword>
<evidence type="ECO:0000313" key="3">
    <source>
        <dbReference type="EMBL" id="CDX61812.1"/>
    </source>
</evidence>
<dbReference type="Proteomes" id="UP000046122">
    <property type="component" value="Unassembled WGS sequence"/>
</dbReference>
<accession>A0A090GGW8</accession>
<protein>
    <submittedName>
        <fullName evidence="3">Glycine-rich cell wall protein</fullName>
    </submittedName>
</protein>
<reference evidence="3 4" key="1">
    <citation type="submission" date="2014-08" db="EMBL/GenBank/DDBJ databases">
        <authorList>
            <person name="Moulin Lionel"/>
        </authorList>
    </citation>
    <scope>NUCLEOTIDE SEQUENCE [LARGE SCALE GENOMIC DNA]</scope>
</reference>
<feature type="chain" id="PRO_5001856689" evidence="2">
    <location>
        <begin position="20"/>
        <end position="205"/>
    </location>
</feature>
<feature type="region of interest" description="Disordered" evidence="1">
    <location>
        <begin position="55"/>
        <end position="144"/>
    </location>
</feature>
<name>A0A090GGW8_MESPL</name>
<dbReference type="AlphaFoldDB" id="A0A090GGW8"/>
<evidence type="ECO:0000313" key="4">
    <source>
        <dbReference type="Proteomes" id="UP000046122"/>
    </source>
</evidence>
<organism evidence="3 4">
    <name type="scientific">Mesorhizobium plurifarium</name>
    <dbReference type="NCBI Taxonomy" id="69974"/>
    <lineage>
        <taxon>Bacteria</taxon>
        <taxon>Pseudomonadati</taxon>
        <taxon>Pseudomonadota</taxon>
        <taxon>Alphaproteobacteria</taxon>
        <taxon>Hyphomicrobiales</taxon>
        <taxon>Phyllobacteriaceae</taxon>
        <taxon>Mesorhizobium</taxon>
    </lineage>
</organism>
<feature type="compositionally biased region" description="Low complexity" evidence="1">
    <location>
        <begin position="129"/>
        <end position="139"/>
    </location>
</feature>
<dbReference type="EMBL" id="CCNE01000065">
    <property type="protein sequence ID" value="CDX61812.1"/>
    <property type="molecule type" value="Genomic_DNA"/>
</dbReference>
<gene>
    <name evidence="3" type="ORF">MPL3365_70112</name>
</gene>